<dbReference type="STRING" id="343874.GCA_000805695_01982"/>
<dbReference type="InterPro" id="IPR000182">
    <property type="entry name" value="GNAT_dom"/>
</dbReference>
<keyword evidence="2" id="KW-0012">Acyltransferase</keyword>
<name>A0A376GG97_9FLAO</name>
<dbReference type="GO" id="GO:0004145">
    <property type="term" value="F:diamine N-acetyltransferase activity"/>
    <property type="evidence" value="ECO:0007669"/>
    <property type="project" value="UniProtKB-EC"/>
</dbReference>
<dbReference type="Gene3D" id="3.40.630.30">
    <property type="match status" value="1"/>
</dbReference>
<dbReference type="PANTHER" id="PTHR43617">
    <property type="entry name" value="L-AMINO ACID N-ACETYLTRANSFERASE"/>
    <property type="match status" value="1"/>
</dbReference>
<gene>
    <name evidence="2" type="primary">speG_1</name>
    <name evidence="2" type="ORF">NCTC13456_02559</name>
</gene>
<reference evidence="2 3" key="1">
    <citation type="submission" date="2018-06" db="EMBL/GenBank/DDBJ databases">
        <authorList>
            <consortium name="Pathogen Informatics"/>
            <person name="Doyle S."/>
        </authorList>
    </citation>
    <scope>NUCLEOTIDE SEQUENCE [LARGE SCALE GENOMIC DNA]</scope>
    <source>
        <strain evidence="2 3">NCTC13456</strain>
    </source>
</reference>
<organism evidence="2 3">
    <name type="scientific">Empedobacter falsenii</name>
    <dbReference type="NCBI Taxonomy" id="343874"/>
    <lineage>
        <taxon>Bacteria</taxon>
        <taxon>Pseudomonadati</taxon>
        <taxon>Bacteroidota</taxon>
        <taxon>Flavobacteriia</taxon>
        <taxon>Flavobacteriales</taxon>
        <taxon>Weeksellaceae</taxon>
        <taxon>Empedobacter</taxon>
    </lineage>
</organism>
<accession>A0A376GG97</accession>
<evidence type="ECO:0000259" key="1">
    <source>
        <dbReference type="PROSITE" id="PS51186"/>
    </source>
</evidence>
<keyword evidence="2" id="KW-0808">Transferase</keyword>
<dbReference type="Proteomes" id="UP000254737">
    <property type="component" value="Unassembled WGS sequence"/>
</dbReference>
<dbReference type="PROSITE" id="PS51186">
    <property type="entry name" value="GNAT"/>
    <property type="match status" value="1"/>
</dbReference>
<proteinExistence type="predicted"/>
<dbReference type="RefSeq" id="WP_115002085.1">
    <property type="nucleotide sequence ID" value="NZ_UFXS01000001.1"/>
</dbReference>
<sequence length="156" mass="18195">MSIIYRVLLPKESKIYREIRLVSLKTFPDSFEAKYEDSVKQEKLAFETEIENQSINRFVCGAFDGEKLIGICTFAKDKNGKGNIIQMFVKPEYQGQNIGRELLEFILKEVKKRLPETDIFLEVAKDNLSAFHLYKKVGFKIEKESEDGRILLMKFE</sequence>
<dbReference type="Pfam" id="PF00583">
    <property type="entry name" value="Acetyltransf_1"/>
    <property type="match status" value="1"/>
</dbReference>
<evidence type="ECO:0000313" key="2">
    <source>
        <dbReference type="EMBL" id="STD58930.1"/>
    </source>
</evidence>
<dbReference type="EC" id="2.3.1.57" evidence="2"/>
<dbReference type="SUPFAM" id="SSF55729">
    <property type="entry name" value="Acyl-CoA N-acyltransferases (Nat)"/>
    <property type="match status" value="1"/>
</dbReference>
<protein>
    <submittedName>
        <fullName evidence="2">Spermidine N(1)-acetyltransferase</fullName>
        <ecNumber evidence="2">2.3.1.57</ecNumber>
    </submittedName>
</protein>
<dbReference type="CDD" id="cd04301">
    <property type="entry name" value="NAT_SF"/>
    <property type="match status" value="1"/>
</dbReference>
<dbReference type="InterPro" id="IPR016181">
    <property type="entry name" value="Acyl_CoA_acyltransferase"/>
</dbReference>
<evidence type="ECO:0000313" key="3">
    <source>
        <dbReference type="Proteomes" id="UP000254737"/>
    </source>
</evidence>
<feature type="domain" description="N-acetyltransferase" evidence="1">
    <location>
        <begin position="17"/>
        <end position="156"/>
    </location>
</feature>
<dbReference type="InterPro" id="IPR050276">
    <property type="entry name" value="MshD_Acetyltransferase"/>
</dbReference>
<dbReference type="EMBL" id="UFXS01000001">
    <property type="protein sequence ID" value="STD58930.1"/>
    <property type="molecule type" value="Genomic_DNA"/>
</dbReference>
<dbReference type="AlphaFoldDB" id="A0A376GG97"/>